<accession>A0A9W9JL81</accession>
<sequence length="109" mass="12209">MEEDEEEKQSEIKESLKEMLSRIDANLMEIDPEIKGIDNPLSMDVDGTEYENSREEQENENETSRNLGQSESATPQATDTSSDKSIEPAENPYQGRSECPIGGDMDTGY</sequence>
<organism evidence="2 3">
    <name type="scientific">Penicillium cf. griseofulvum</name>
    <dbReference type="NCBI Taxonomy" id="2972120"/>
    <lineage>
        <taxon>Eukaryota</taxon>
        <taxon>Fungi</taxon>
        <taxon>Dikarya</taxon>
        <taxon>Ascomycota</taxon>
        <taxon>Pezizomycotina</taxon>
        <taxon>Eurotiomycetes</taxon>
        <taxon>Eurotiomycetidae</taxon>
        <taxon>Eurotiales</taxon>
        <taxon>Aspergillaceae</taxon>
        <taxon>Penicillium</taxon>
    </lineage>
</organism>
<evidence type="ECO:0000313" key="2">
    <source>
        <dbReference type="EMBL" id="KAJ5198963.1"/>
    </source>
</evidence>
<feature type="region of interest" description="Disordered" evidence="1">
    <location>
        <begin position="31"/>
        <end position="109"/>
    </location>
</feature>
<dbReference type="EMBL" id="JAPQKP010000003">
    <property type="protein sequence ID" value="KAJ5198963.1"/>
    <property type="molecule type" value="Genomic_DNA"/>
</dbReference>
<dbReference type="Proteomes" id="UP001150879">
    <property type="component" value="Unassembled WGS sequence"/>
</dbReference>
<keyword evidence="3" id="KW-1185">Reference proteome</keyword>
<gene>
    <name evidence="2" type="ORF">N7472_004167</name>
</gene>
<proteinExistence type="predicted"/>
<reference evidence="2" key="1">
    <citation type="submission" date="2022-11" db="EMBL/GenBank/DDBJ databases">
        <authorList>
            <person name="Petersen C."/>
        </authorList>
    </citation>
    <scope>NUCLEOTIDE SEQUENCE</scope>
    <source>
        <strain evidence="2">IBT 16849</strain>
    </source>
</reference>
<name>A0A9W9JL81_9EURO</name>
<reference evidence="2" key="2">
    <citation type="journal article" date="2023" name="IMA Fungus">
        <title>Comparative genomic study of the Penicillium genus elucidates a diverse pangenome and 15 lateral gene transfer events.</title>
        <authorList>
            <person name="Petersen C."/>
            <person name="Sorensen T."/>
            <person name="Nielsen M.R."/>
            <person name="Sondergaard T.E."/>
            <person name="Sorensen J.L."/>
            <person name="Fitzpatrick D.A."/>
            <person name="Frisvad J.C."/>
            <person name="Nielsen K.L."/>
        </authorList>
    </citation>
    <scope>NUCLEOTIDE SEQUENCE</scope>
    <source>
        <strain evidence="2">IBT 16849</strain>
    </source>
</reference>
<evidence type="ECO:0000256" key="1">
    <source>
        <dbReference type="SAM" id="MobiDB-lite"/>
    </source>
</evidence>
<comment type="caution">
    <text evidence="2">The sequence shown here is derived from an EMBL/GenBank/DDBJ whole genome shotgun (WGS) entry which is preliminary data.</text>
</comment>
<dbReference type="AlphaFoldDB" id="A0A9W9JL81"/>
<protein>
    <submittedName>
        <fullName evidence="2">Uncharacterized protein</fullName>
    </submittedName>
</protein>
<evidence type="ECO:0000313" key="3">
    <source>
        <dbReference type="Proteomes" id="UP001150879"/>
    </source>
</evidence>
<feature type="compositionally biased region" description="Polar residues" evidence="1">
    <location>
        <begin position="67"/>
        <end position="80"/>
    </location>
</feature>